<reference evidence="6" key="1">
    <citation type="submission" date="2016-02" db="EMBL/GenBank/DDBJ databases">
        <authorList>
            <person name="Rodrigo-Torres Lidia"/>
            <person name="Arahal R.David."/>
        </authorList>
    </citation>
    <scope>NUCLEOTIDE SEQUENCE [LARGE SCALE GENOMIC DNA]</scope>
    <source>
        <strain evidence="6">CECT 9029</strain>
    </source>
</reference>
<evidence type="ECO:0000256" key="1">
    <source>
        <dbReference type="ARBA" id="ARBA00005836"/>
    </source>
</evidence>
<dbReference type="Pfam" id="PF19290">
    <property type="entry name" value="PmbA_TldD_2nd"/>
    <property type="match status" value="1"/>
</dbReference>
<dbReference type="InterPro" id="IPR047657">
    <property type="entry name" value="PmbA"/>
</dbReference>
<dbReference type="InterPro" id="IPR035068">
    <property type="entry name" value="TldD/PmbA_N"/>
</dbReference>
<dbReference type="PANTHER" id="PTHR43421">
    <property type="entry name" value="METALLOPROTEASE PMBA"/>
    <property type="match status" value="1"/>
</dbReference>
<evidence type="ECO:0000259" key="4">
    <source>
        <dbReference type="Pfam" id="PF19290"/>
    </source>
</evidence>
<evidence type="ECO:0000313" key="5">
    <source>
        <dbReference type="EMBL" id="CZF82334.1"/>
    </source>
</evidence>
<sequence>MSEQKTLENAIEQVLELAQKSGAQADVIASSNESFSLKADQGELSEYKVTASQVIGVRVIKDDHVAISYSESLEPENLAQMVDQALTNASFTKKDPLQRIRAEGLNISTEYPEIYQQDDATPEQKIELALSLEGKTREKPLAKGAPYNGYSESSGITLLGNTLGTRCFHQSRSLSCYTAALIDHNDKQAMHVAASVARTFDGLTPEKVINDAYDMAEALLEGTPIATGQYSVIFEQDSLNEVLGAFGSVFSGESAKRGINPWRDKIGQQVASPLLTFRDVAYMPGGHAIKSFDGEGFATGDTPLIENGELVGLLHNSATAAHFGVAHTANAGRSSKGTLSVSSRHDVIGAGNSSEAEVTAGEYLELVDLQGVHSGADAISGDFSFGASGFFCRDGKRIQPVRGITVAGNFYNMIKEVEAVGNTVVPNYAGQFYSPLIRFARLNIAGK</sequence>
<dbReference type="STRING" id="1796497.GCE9029_03164"/>
<dbReference type="Pfam" id="PF19289">
    <property type="entry name" value="PmbA_TldD_3rd"/>
    <property type="match status" value="1"/>
</dbReference>
<dbReference type="InterPro" id="IPR036059">
    <property type="entry name" value="TldD/PmbA_sf"/>
</dbReference>
<dbReference type="Gene3D" id="3.30.2290.10">
    <property type="entry name" value="PmbA/TldD superfamily"/>
    <property type="match status" value="1"/>
</dbReference>
<dbReference type="InterPro" id="IPR045569">
    <property type="entry name" value="Metalloprtase-TldD/E_C"/>
</dbReference>
<dbReference type="GO" id="GO:0006508">
    <property type="term" value="P:proteolysis"/>
    <property type="evidence" value="ECO:0007669"/>
    <property type="project" value="InterPro"/>
</dbReference>
<dbReference type="GO" id="GO:0008237">
    <property type="term" value="F:metallopeptidase activity"/>
    <property type="evidence" value="ECO:0007669"/>
    <property type="project" value="InterPro"/>
</dbReference>
<dbReference type="InterPro" id="IPR045570">
    <property type="entry name" value="Metalloprtase-TldD/E_cen_dom"/>
</dbReference>
<keyword evidence="6" id="KW-1185">Reference proteome</keyword>
<accession>A0A128F7G2</accession>
<organism evidence="5 6">
    <name type="scientific">Grimontia celer</name>
    <dbReference type="NCBI Taxonomy" id="1796497"/>
    <lineage>
        <taxon>Bacteria</taxon>
        <taxon>Pseudomonadati</taxon>
        <taxon>Pseudomonadota</taxon>
        <taxon>Gammaproteobacteria</taxon>
        <taxon>Vibrionales</taxon>
        <taxon>Vibrionaceae</taxon>
        <taxon>Grimontia</taxon>
    </lineage>
</organism>
<feature type="domain" description="Metalloprotease TldD/E N-terminal" evidence="2">
    <location>
        <begin position="25"/>
        <end position="89"/>
    </location>
</feature>
<dbReference type="PANTHER" id="PTHR43421:SF1">
    <property type="entry name" value="METALLOPROTEASE PMBA"/>
    <property type="match status" value="1"/>
</dbReference>
<dbReference type="AlphaFoldDB" id="A0A128F7G2"/>
<dbReference type="SUPFAM" id="SSF111283">
    <property type="entry name" value="Putative modulator of DNA gyrase, PmbA/TldD"/>
    <property type="match status" value="1"/>
</dbReference>
<feature type="domain" description="Metalloprotease TldD/E C-terminal" evidence="3">
    <location>
        <begin position="227"/>
        <end position="446"/>
    </location>
</feature>
<feature type="domain" description="Metalloprotease TldD/E central" evidence="4">
    <location>
        <begin position="118"/>
        <end position="220"/>
    </location>
</feature>
<evidence type="ECO:0000259" key="2">
    <source>
        <dbReference type="Pfam" id="PF01523"/>
    </source>
</evidence>
<dbReference type="OrthoDB" id="9803618at2"/>
<protein>
    <submittedName>
        <fullName evidence="5">Peptidase PmbA</fullName>
    </submittedName>
</protein>
<dbReference type="InterPro" id="IPR002510">
    <property type="entry name" value="Metalloprtase-TldD/E_N"/>
</dbReference>
<dbReference type="Pfam" id="PF01523">
    <property type="entry name" value="PmbA_TldD_1st"/>
    <property type="match status" value="1"/>
</dbReference>
<comment type="similarity">
    <text evidence="1">Belongs to the peptidase U62 family.</text>
</comment>
<proteinExistence type="inferred from homology"/>
<gene>
    <name evidence="5" type="ORF">GCE9029_03164</name>
</gene>
<name>A0A128F7G2_9GAMM</name>
<dbReference type="RefSeq" id="WP_062664569.1">
    <property type="nucleotide sequence ID" value="NZ_FIZX01000002.1"/>
</dbReference>
<evidence type="ECO:0000313" key="6">
    <source>
        <dbReference type="Proteomes" id="UP000071641"/>
    </source>
</evidence>
<dbReference type="EMBL" id="FIZX01000002">
    <property type="protein sequence ID" value="CZF82334.1"/>
    <property type="molecule type" value="Genomic_DNA"/>
</dbReference>
<dbReference type="Proteomes" id="UP000071641">
    <property type="component" value="Unassembled WGS sequence"/>
</dbReference>
<dbReference type="GO" id="GO:0005829">
    <property type="term" value="C:cytosol"/>
    <property type="evidence" value="ECO:0007669"/>
    <property type="project" value="TreeGrafter"/>
</dbReference>
<evidence type="ECO:0000259" key="3">
    <source>
        <dbReference type="Pfam" id="PF19289"/>
    </source>
</evidence>